<dbReference type="InterPro" id="IPR001807">
    <property type="entry name" value="ClC"/>
</dbReference>
<keyword evidence="2 6" id="KW-0812">Transmembrane</keyword>
<organism evidence="7 8">
    <name type="scientific">Geodermatophilus ruber</name>
    <dbReference type="NCBI Taxonomy" id="504800"/>
    <lineage>
        <taxon>Bacteria</taxon>
        <taxon>Bacillati</taxon>
        <taxon>Actinomycetota</taxon>
        <taxon>Actinomycetes</taxon>
        <taxon>Geodermatophilales</taxon>
        <taxon>Geodermatophilaceae</taxon>
        <taxon>Geodermatophilus</taxon>
    </lineage>
</organism>
<evidence type="ECO:0000256" key="1">
    <source>
        <dbReference type="ARBA" id="ARBA00004141"/>
    </source>
</evidence>
<feature type="transmembrane region" description="Helical" evidence="6">
    <location>
        <begin position="190"/>
        <end position="210"/>
    </location>
</feature>
<dbReference type="PANTHER" id="PTHR43427">
    <property type="entry name" value="CHLORIDE CHANNEL PROTEIN CLC-E"/>
    <property type="match status" value="1"/>
</dbReference>
<dbReference type="GO" id="GO:0016020">
    <property type="term" value="C:membrane"/>
    <property type="evidence" value="ECO:0007669"/>
    <property type="project" value="UniProtKB-SubCell"/>
</dbReference>
<feature type="region of interest" description="Disordered" evidence="5">
    <location>
        <begin position="1"/>
        <end position="36"/>
    </location>
</feature>
<feature type="transmembrane region" description="Helical" evidence="6">
    <location>
        <begin position="358"/>
        <end position="380"/>
    </location>
</feature>
<feature type="transmembrane region" description="Helical" evidence="6">
    <location>
        <begin position="295"/>
        <end position="317"/>
    </location>
</feature>
<keyword evidence="3 6" id="KW-1133">Transmembrane helix</keyword>
<comment type="subcellular location">
    <subcellularLocation>
        <location evidence="1">Membrane</location>
        <topology evidence="1">Multi-pass membrane protein</topology>
    </subcellularLocation>
</comment>
<evidence type="ECO:0000256" key="4">
    <source>
        <dbReference type="ARBA" id="ARBA00023136"/>
    </source>
</evidence>
<feature type="compositionally biased region" description="Basic residues" evidence="5">
    <location>
        <begin position="1"/>
        <end position="11"/>
    </location>
</feature>
<dbReference type="SUPFAM" id="SSF81340">
    <property type="entry name" value="Clc chloride channel"/>
    <property type="match status" value="1"/>
</dbReference>
<proteinExistence type="predicted"/>
<dbReference type="Gene3D" id="1.10.3080.10">
    <property type="entry name" value="Clc chloride channel"/>
    <property type="match status" value="1"/>
</dbReference>
<dbReference type="PANTHER" id="PTHR43427:SF12">
    <property type="entry name" value="CHLORIDE TRANSPORTER"/>
    <property type="match status" value="1"/>
</dbReference>
<feature type="transmembrane region" description="Helical" evidence="6">
    <location>
        <begin position="222"/>
        <end position="247"/>
    </location>
</feature>
<dbReference type="FunCoup" id="A0A1I4BJ11">
    <property type="interactions" value="218"/>
</dbReference>
<keyword evidence="4 6" id="KW-0472">Membrane</keyword>
<feature type="transmembrane region" description="Helical" evidence="6">
    <location>
        <begin position="259"/>
        <end position="283"/>
    </location>
</feature>
<sequence length="468" mass="47643">MPFVRASRRAKAGPVPQPRSEPGARSPSDEGASGPGVAALDRSRGFWAVLGYAVVLGIALAVAALAFLGLVTGGTKLWFTLPKNPDWLSGRWWWVAVTAAAGVLVGVLRRVLRVPATLPGTLKELREQRVEPSTVLKAVAVSLVSLVGGASLGPEDALGKMGGGLGTWVSERRRLDADTSATNTLSGMSAAYGGLLSSPILATSLTLEIARPRSARLGSALVASLLSSTVAFAVYFPIAGSTFLGIYSVPSFPYEDWQLAAAVPLGLVAGALALVIAVTTGLLTKLTAPLGRRTIIRSTLGGIVFGLVGVALPLTLFTGTSQLTTVLDHGAALGAGLLIAVVFAKILVFALCEATGFIGGPILVTLFIGGTAGVAVHLLIPGIPLGLAFATMFAAILGALVAAPFSLIVLVALTTQIGTLQLAPVAIAVITAYLAVSGSGVLVALARKRRTATPPAPHDTGQPPRNAS</sequence>
<dbReference type="InterPro" id="IPR014743">
    <property type="entry name" value="Cl-channel_core"/>
</dbReference>
<dbReference type="CDD" id="cd00400">
    <property type="entry name" value="Voltage_gated_ClC"/>
    <property type="match status" value="1"/>
</dbReference>
<evidence type="ECO:0000256" key="5">
    <source>
        <dbReference type="SAM" id="MobiDB-lite"/>
    </source>
</evidence>
<evidence type="ECO:0000256" key="2">
    <source>
        <dbReference type="ARBA" id="ARBA00022692"/>
    </source>
</evidence>
<protein>
    <submittedName>
        <fullName evidence="7">H+/Cl-antiporter ClcA</fullName>
    </submittedName>
</protein>
<dbReference type="STRING" id="504800.SAMN04488085_10343"/>
<evidence type="ECO:0000256" key="6">
    <source>
        <dbReference type="SAM" id="Phobius"/>
    </source>
</evidence>
<dbReference type="GO" id="GO:0015108">
    <property type="term" value="F:chloride transmembrane transporter activity"/>
    <property type="evidence" value="ECO:0007669"/>
    <property type="project" value="InterPro"/>
</dbReference>
<dbReference type="Proteomes" id="UP000199152">
    <property type="component" value="Unassembled WGS sequence"/>
</dbReference>
<name>A0A1I4BJ11_9ACTN</name>
<reference evidence="8" key="1">
    <citation type="submission" date="2016-10" db="EMBL/GenBank/DDBJ databases">
        <authorList>
            <person name="Varghese N."/>
            <person name="Submissions S."/>
        </authorList>
    </citation>
    <scope>NUCLEOTIDE SEQUENCE [LARGE SCALE GENOMIC DNA]</scope>
    <source>
        <strain evidence="8">DSM 45317</strain>
    </source>
</reference>
<dbReference type="AlphaFoldDB" id="A0A1I4BJ11"/>
<feature type="transmembrane region" description="Helical" evidence="6">
    <location>
        <begin position="133"/>
        <end position="152"/>
    </location>
</feature>
<evidence type="ECO:0000313" key="8">
    <source>
        <dbReference type="Proteomes" id="UP000199152"/>
    </source>
</evidence>
<dbReference type="InterPro" id="IPR050368">
    <property type="entry name" value="ClC-type_chloride_channel"/>
</dbReference>
<dbReference type="InParanoid" id="A0A1I4BJ11"/>
<evidence type="ECO:0000313" key="7">
    <source>
        <dbReference type="EMBL" id="SFK68157.1"/>
    </source>
</evidence>
<dbReference type="EMBL" id="FOSW01000003">
    <property type="protein sequence ID" value="SFK68157.1"/>
    <property type="molecule type" value="Genomic_DNA"/>
</dbReference>
<dbReference type="Pfam" id="PF00654">
    <property type="entry name" value="Voltage_CLC"/>
    <property type="match status" value="1"/>
</dbReference>
<feature type="transmembrane region" description="Helical" evidence="6">
    <location>
        <begin position="425"/>
        <end position="446"/>
    </location>
</feature>
<dbReference type="OrthoDB" id="2729535at2"/>
<feature type="transmembrane region" description="Helical" evidence="6">
    <location>
        <begin position="329"/>
        <end position="351"/>
    </location>
</feature>
<gene>
    <name evidence="7" type="ORF">SAMN04488085_10343</name>
</gene>
<accession>A0A1I4BJ11</accession>
<keyword evidence="8" id="KW-1185">Reference proteome</keyword>
<feature type="transmembrane region" description="Helical" evidence="6">
    <location>
        <begin position="49"/>
        <end position="72"/>
    </location>
</feature>
<feature type="transmembrane region" description="Helical" evidence="6">
    <location>
        <begin position="386"/>
        <end position="413"/>
    </location>
</feature>
<evidence type="ECO:0000256" key="3">
    <source>
        <dbReference type="ARBA" id="ARBA00022989"/>
    </source>
</evidence>
<feature type="transmembrane region" description="Helical" evidence="6">
    <location>
        <begin position="92"/>
        <end position="112"/>
    </location>
</feature>